<dbReference type="AlphaFoldDB" id="A0A7M2WV55"/>
<feature type="transmembrane region" description="Helical" evidence="6">
    <location>
        <begin position="173"/>
        <end position="191"/>
    </location>
</feature>
<gene>
    <name evidence="7" type="ORF">IPV69_19255</name>
</gene>
<dbReference type="NCBIfam" id="NF006088">
    <property type="entry name" value="PRK08238.1"/>
    <property type="match status" value="1"/>
</dbReference>
<keyword evidence="5 6" id="KW-0472">Membrane</keyword>
<dbReference type="KEGG" id="hbs:IPV69_19255"/>
<keyword evidence="2" id="KW-1003">Cell membrane</keyword>
<feature type="transmembrane region" description="Helical" evidence="6">
    <location>
        <begin position="147"/>
        <end position="167"/>
    </location>
</feature>
<dbReference type="Proteomes" id="UP000593765">
    <property type="component" value="Chromosome"/>
</dbReference>
<dbReference type="GO" id="GO:0016020">
    <property type="term" value="C:membrane"/>
    <property type="evidence" value="ECO:0007669"/>
    <property type="project" value="UniProtKB-SubCell"/>
</dbReference>
<dbReference type="GO" id="GO:0016765">
    <property type="term" value="F:transferase activity, transferring alkyl or aryl (other than methyl) groups"/>
    <property type="evidence" value="ECO:0007669"/>
    <property type="project" value="InterPro"/>
</dbReference>
<reference evidence="7 8" key="1">
    <citation type="submission" date="2020-10" db="EMBL/GenBank/DDBJ databases">
        <title>Wide distribution of Phycisphaera-like planctomycetes from WD2101 soil group in peatlands and genome analysis of the first cultivated representative.</title>
        <authorList>
            <person name="Dedysh S.N."/>
            <person name="Beletsky A.V."/>
            <person name="Ivanova A."/>
            <person name="Kulichevskaya I.S."/>
            <person name="Suzina N.E."/>
            <person name="Philippov D.A."/>
            <person name="Rakitin A.L."/>
            <person name="Mardanov A.V."/>
            <person name="Ravin N.V."/>
        </authorList>
    </citation>
    <scope>NUCLEOTIDE SEQUENCE [LARGE SCALE GENOMIC DNA]</scope>
    <source>
        <strain evidence="7 8">M1803</strain>
    </source>
</reference>
<evidence type="ECO:0000313" key="8">
    <source>
        <dbReference type="Proteomes" id="UP000593765"/>
    </source>
</evidence>
<dbReference type="InterPro" id="IPR044878">
    <property type="entry name" value="UbiA_sf"/>
</dbReference>
<evidence type="ECO:0000256" key="4">
    <source>
        <dbReference type="ARBA" id="ARBA00022989"/>
    </source>
</evidence>
<feature type="transmembrane region" description="Helical" evidence="6">
    <location>
        <begin position="26"/>
        <end position="46"/>
    </location>
</feature>
<feature type="transmembrane region" description="Helical" evidence="6">
    <location>
        <begin position="220"/>
        <end position="240"/>
    </location>
</feature>
<organism evidence="7 8">
    <name type="scientific">Humisphaera borealis</name>
    <dbReference type="NCBI Taxonomy" id="2807512"/>
    <lineage>
        <taxon>Bacteria</taxon>
        <taxon>Pseudomonadati</taxon>
        <taxon>Planctomycetota</taxon>
        <taxon>Phycisphaerae</taxon>
        <taxon>Tepidisphaerales</taxon>
        <taxon>Tepidisphaeraceae</taxon>
        <taxon>Humisphaera</taxon>
    </lineage>
</organism>
<keyword evidence="8" id="KW-1185">Reference proteome</keyword>
<sequence>MQQSVNQRQPASLPVAALRALRPHQWVKNVLLLLPLLLAHVLPWHGHTALRQWFAAVGGFTAFCLAASAIYLINDLKDLEVDRLHPTKRQRPFASGALSTRIGPPLICALLAVAAALCAALPWHFGASLAVYVTLGVAYSVWFKQRLLLDVFVLAGLYTLRLLAGGYAGSVEVSKWLLAFSIFFFVSLAFAKRYAELVLLSGVGQTEARGRSYDTGDLRLVESAGLASGYLAVLVMALYINDTSSAASKLYTAPVFLWMLCPLLMYWITRVWFVAGRKALDDDPILFAIKDRVSWCTLVMAIAIVIAAWQPWHT</sequence>
<evidence type="ECO:0000256" key="6">
    <source>
        <dbReference type="SAM" id="Phobius"/>
    </source>
</evidence>
<dbReference type="Pfam" id="PF01040">
    <property type="entry name" value="UbiA"/>
    <property type="match status" value="1"/>
</dbReference>
<keyword evidence="4 6" id="KW-1133">Transmembrane helix</keyword>
<feature type="transmembrane region" description="Helical" evidence="6">
    <location>
        <begin position="52"/>
        <end position="73"/>
    </location>
</feature>
<protein>
    <submittedName>
        <fullName evidence="7">UbiA family prenyltransferase</fullName>
    </submittedName>
</protein>
<feature type="transmembrane region" description="Helical" evidence="6">
    <location>
        <begin position="93"/>
        <end position="117"/>
    </location>
</feature>
<keyword evidence="3 6" id="KW-0812">Transmembrane</keyword>
<evidence type="ECO:0000256" key="5">
    <source>
        <dbReference type="ARBA" id="ARBA00023136"/>
    </source>
</evidence>
<name>A0A7M2WV55_9BACT</name>
<feature type="transmembrane region" description="Helical" evidence="6">
    <location>
        <begin position="123"/>
        <end position="142"/>
    </location>
</feature>
<feature type="transmembrane region" description="Helical" evidence="6">
    <location>
        <begin position="255"/>
        <end position="273"/>
    </location>
</feature>
<evidence type="ECO:0000256" key="1">
    <source>
        <dbReference type="ARBA" id="ARBA00004141"/>
    </source>
</evidence>
<dbReference type="EMBL" id="CP063458">
    <property type="protein sequence ID" value="QOV88370.1"/>
    <property type="molecule type" value="Genomic_DNA"/>
</dbReference>
<feature type="transmembrane region" description="Helical" evidence="6">
    <location>
        <begin position="293"/>
        <end position="312"/>
    </location>
</feature>
<dbReference type="InterPro" id="IPR000537">
    <property type="entry name" value="UbiA_prenyltransferase"/>
</dbReference>
<evidence type="ECO:0000256" key="2">
    <source>
        <dbReference type="ARBA" id="ARBA00022475"/>
    </source>
</evidence>
<proteinExistence type="predicted"/>
<dbReference type="Gene3D" id="1.10.357.140">
    <property type="entry name" value="UbiA prenyltransferase"/>
    <property type="match status" value="1"/>
</dbReference>
<dbReference type="RefSeq" id="WP_206291349.1">
    <property type="nucleotide sequence ID" value="NZ_CP063458.1"/>
</dbReference>
<accession>A0A7M2WV55</accession>
<evidence type="ECO:0000313" key="7">
    <source>
        <dbReference type="EMBL" id="QOV88370.1"/>
    </source>
</evidence>
<comment type="subcellular location">
    <subcellularLocation>
        <location evidence="1">Membrane</location>
        <topology evidence="1">Multi-pass membrane protein</topology>
    </subcellularLocation>
</comment>
<dbReference type="CDD" id="cd13963">
    <property type="entry name" value="PT_UbiA_2"/>
    <property type="match status" value="1"/>
</dbReference>
<evidence type="ECO:0000256" key="3">
    <source>
        <dbReference type="ARBA" id="ARBA00022692"/>
    </source>
</evidence>